<dbReference type="RefSeq" id="WP_190313731.1">
    <property type="nucleotide sequence ID" value="NZ_JACNYL010000002.1"/>
</dbReference>
<dbReference type="EMBL" id="JACNYL010000002">
    <property type="protein sequence ID" value="MBD1422034.1"/>
    <property type="molecule type" value="Genomic_DNA"/>
</dbReference>
<comment type="caution">
    <text evidence="1">The sequence shown here is derived from an EMBL/GenBank/DDBJ whole genome shotgun (WGS) entry which is preliminary data.</text>
</comment>
<evidence type="ECO:0008006" key="3">
    <source>
        <dbReference type="Google" id="ProtNLM"/>
    </source>
</evidence>
<evidence type="ECO:0000313" key="2">
    <source>
        <dbReference type="Proteomes" id="UP000651112"/>
    </source>
</evidence>
<evidence type="ECO:0000313" key="1">
    <source>
        <dbReference type="EMBL" id="MBD1422034.1"/>
    </source>
</evidence>
<keyword evidence="2" id="KW-1185">Reference proteome</keyword>
<gene>
    <name evidence="1" type="ORF">H8B21_10675</name>
</gene>
<proteinExistence type="predicted"/>
<name>A0ABR7XS88_9SPHI</name>
<dbReference type="Proteomes" id="UP000651112">
    <property type="component" value="Unassembled WGS sequence"/>
</dbReference>
<protein>
    <recommendedName>
        <fullName evidence="3">SH3 domain-containing protein</fullName>
    </recommendedName>
</protein>
<sequence length="295" mass="34002">MKRFYLLFSMLVSFATYGQQDKPAAYEVSEQYNLWNIQKGDTAYVFADVAYVRDYPDTYGVLLDSLTHGTMLIITSNGYNERTIRGYEAPWHEVQYEKNGHIKNGFIWLGLLALGRHVDAKDNQFIHGLLRYEKPSEYSGNTYICEVKYLTPDNKLIGKGHYPVYRNGQTYTESKLLPNMGLEGIQFIHRVGFHGEACGIPTTHYYLGWNGQNFVDMLSKSSVSDAGVSYYEEKILFPSEHNLDHTLIIKDIVEGEVIDYEAEDLQYSEIRRREKYLWDGKHISQILEMAPIGAE</sequence>
<accession>A0ABR7XS88</accession>
<organism evidence="1 2">
    <name type="scientific">Sphingobacterium chuzhouense</name>
    <dbReference type="NCBI Taxonomy" id="1742264"/>
    <lineage>
        <taxon>Bacteria</taxon>
        <taxon>Pseudomonadati</taxon>
        <taxon>Bacteroidota</taxon>
        <taxon>Sphingobacteriia</taxon>
        <taxon>Sphingobacteriales</taxon>
        <taxon>Sphingobacteriaceae</taxon>
        <taxon>Sphingobacterium</taxon>
    </lineage>
</organism>
<reference evidence="1 2" key="1">
    <citation type="submission" date="2020-08" db="EMBL/GenBank/DDBJ databases">
        <title>Sphingobacterium sp. DN00404 isolated from aquaculture water.</title>
        <authorList>
            <person name="Zhang M."/>
        </authorList>
    </citation>
    <scope>NUCLEOTIDE SEQUENCE [LARGE SCALE GENOMIC DNA]</scope>
    <source>
        <strain evidence="1 2">KCTC 42746</strain>
    </source>
</reference>